<accession>A0ABW7CFX7</accession>
<keyword evidence="2" id="KW-1185">Reference proteome</keyword>
<dbReference type="Proteomes" id="UP001605250">
    <property type="component" value="Unassembled WGS sequence"/>
</dbReference>
<reference evidence="1 2" key="1">
    <citation type="submission" date="2024-07" db="EMBL/GenBank/DDBJ databases">
        <title>Novel bacterial strain Erwinia sp. OPT-41 promoting growth of various crops.</title>
        <authorList>
            <person name="Egorshina A."/>
            <person name="Lukyantsev M.A."/>
            <person name="Golubev S.N."/>
            <person name="Muratova A.Y."/>
            <person name="Bulygina E.A."/>
        </authorList>
    </citation>
    <scope>NUCLEOTIDE SEQUENCE [LARGE SCALE GENOMIC DNA]</scope>
    <source>
        <strain evidence="1 2">OPT-41</strain>
    </source>
</reference>
<dbReference type="EMBL" id="JBGCUC010000002">
    <property type="protein sequence ID" value="MFG6075110.1"/>
    <property type="molecule type" value="Genomic_DNA"/>
</dbReference>
<evidence type="ECO:0000313" key="2">
    <source>
        <dbReference type="Proteomes" id="UP001605250"/>
    </source>
</evidence>
<sequence>MSLTLAHTFDERWILAEAKSYNYQAICNRRLIMAVMRFRAAGNAIEHTSVKRPDEDLRCSKAQALKRAYEGAVPHAPGHGISEERALEISQQFVDLYENKEKRRRGFKLA</sequence>
<evidence type="ECO:0000313" key="1">
    <source>
        <dbReference type="EMBL" id="MFG6075110.1"/>
    </source>
</evidence>
<proteinExistence type="predicted"/>
<dbReference type="RefSeq" id="WP_253458779.1">
    <property type="nucleotide sequence ID" value="NZ_JBGCUC010000002.1"/>
</dbReference>
<comment type="caution">
    <text evidence="1">The sequence shown here is derived from an EMBL/GenBank/DDBJ whole genome shotgun (WGS) entry which is preliminary data.</text>
</comment>
<gene>
    <name evidence="1" type="ORF">AB3U87_01895</name>
</gene>
<organism evidence="1 2">
    <name type="scientific">Erwinia plantamica</name>
    <dbReference type="NCBI Taxonomy" id="3237104"/>
    <lineage>
        <taxon>Bacteria</taxon>
        <taxon>Pseudomonadati</taxon>
        <taxon>Pseudomonadota</taxon>
        <taxon>Gammaproteobacteria</taxon>
        <taxon>Enterobacterales</taxon>
        <taxon>Erwiniaceae</taxon>
        <taxon>Erwinia</taxon>
    </lineage>
</organism>
<protein>
    <submittedName>
        <fullName evidence="1">Uncharacterized protein</fullName>
    </submittedName>
</protein>
<name>A0ABW7CFX7_9GAMM</name>